<evidence type="ECO:0000313" key="1">
    <source>
        <dbReference type="EMBL" id="GFP18552.1"/>
    </source>
</evidence>
<dbReference type="Proteomes" id="UP000588083">
    <property type="component" value="Unassembled WGS sequence"/>
</dbReference>
<accession>A0A6V8NTI1</accession>
<dbReference type="EMBL" id="BLSD01000033">
    <property type="protein sequence ID" value="GFP39139.1"/>
    <property type="molecule type" value="Genomic_DNA"/>
</dbReference>
<evidence type="ECO:0000313" key="5">
    <source>
        <dbReference type="Proteomes" id="UP000569018"/>
    </source>
</evidence>
<evidence type="ECO:0000313" key="7">
    <source>
        <dbReference type="Proteomes" id="UP000585609"/>
    </source>
</evidence>
<evidence type="ECO:0000313" key="6">
    <source>
        <dbReference type="Proteomes" id="UP000574717"/>
    </source>
</evidence>
<organism evidence="2 7">
    <name type="scientific">Candidatus Hakubella thermalkaliphila</name>
    <dbReference type="NCBI Taxonomy" id="2754717"/>
    <lineage>
        <taxon>Bacteria</taxon>
        <taxon>Bacillati</taxon>
        <taxon>Actinomycetota</taxon>
        <taxon>Actinomycetota incertae sedis</taxon>
        <taxon>Candidatus Hakubellales</taxon>
        <taxon>Candidatus Hakubellaceae</taxon>
        <taxon>Candidatus Hakubella</taxon>
    </lineage>
</organism>
<dbReference type="EMBL" id="BLRU01000002">
    <property type="protein sequence ID" value="GFP18552.1"/>
    <property type="molecule type" value="Genomic_DNA"/>
</dbReference>
<dbReference type="EMBL" id="BLRZ01000036">
    <property type="protein sequence ID" value="GFP30017.1"/>
    <property type="molecule type" value="Genomic_DNA"/>
</dbReference>
<dbReference type="RefSeq" id="WP_176235574.1">
    <property type="nucleotide sequence ID" value="NZ_BLRU01000002.1"/>
</dbReference>
<protein>
    <submittedName>
        <fullName evidence="2">Uncharacterized protein</fullName>
    </submittedName>
</protein>
<sequence length="440" mass="50070">MNGNKLQPLKVGLRAQDIQTSVQDVDLGPLNAETKNIRLIGMAERLAIHIRGADVIDDYKKLEYIASQFGIDSLILPGALKVLEELGWVRVNKKGSAIYKLEESVPYFSDIYSAAGEYFYNSDHSEIEEATIVVCDSLALSPTTDEEIKKKLGLDDRTYKIVLDIGKSGKFIEHYESRITKENVLYSPLYWIENPDKLEHMYALLKKFGANEVYNALKKIRDYQGFPLTDNLLRGIYNNLPEDMKIIAEAIRRGIILAPEVDSLKGKKNFAFTPHIGIPIEEKVVLEKAMSILACIRYGEHFGLITRIRYPEAILDRLLSPPYRIGPHTEIRRQYAVLVGRGVGKILQERLTKDRYYFELIPTEENKKAVKLAKDLLKVGELLEDRGLSEQLQRTLFCPGSYQEAMRMLPKIKERAYISAQTQEEILNVLNDTMDGLRGA</sequence>
<gene>
    <name evidence="1" type="ORF">HKBW3S03_00057</name>
    <name evidence="2" type="ORF">HKBW3S09_01077</name>
    <name evidence="3" type="ORF">HKBW3S34_00937</name>
    <name evidence="4" type="ORF">HKBW3S47_00839</name>
</gene>
<keyword evidence="8" id="KW-1185">Reference proteome</keyword>
<dbReference type="Proteomes" id="UP000574717">
    <property type="component" value="Unassembled WGS sequence"/>
</dbReference>
<reference evidence="5 6" key="1">
    <citation type="journal article" date="2020" name="Front. Microbiol.">
        <title>Single-cell genomics of novel Actinobacteria with the Wood-Ljungdahl pathway discovered in a serpentinizing system.</title>
        <authorList>
            <person name="Merino N."/>
            <person name="Kawai M."/>
            <person name="Boyd E.S."/>
            <person name="Colman D.R."/>
            <person name="McGlynn S.E."/>
            <person name="Nealson K.H."/>
            <person name="Kurokawa K."/>
            <person name="Hongoh Y."/>
        </authorList>
    </citation>
    <scope>NUCLEOTIDE SEQUENCE [LARGE SCALE GENOMIC DNA]</scope>
    <source>
        <strain evidence="1 6">S03</strain>
        <strain evidence="2 7">S09_30</strain>
        <strain evidence="3 8">S34</strain>
        <strain evidence="4 5">S47</strain>
    </source>
</reference>
<dbReference type="Proteomes" id="UP000585609">
    <property type="component" value="Unassembled WGS sequence"/>
</dbReference>
<evidence type="ECO:0000313" key="3">
    <source>
        <dbReference type="EMBL" id="GFP30017.1"/>
    </source>
</evidence>
<evidence type="ECO:0000313" key="8">
    <source>
        <dbReference type="Proteomes" id="UP000588083"/>
    </source>
</evidence>
<comment type="caution">
    <text evidence="2">The sequence shown here is derived from an EMBL/GenBank/DDBJ whole genome shotgun (WGS) entry which is preliminary data.</text>
</comment>
<evidence type="ECO:0000313" key="2">
    <source>
        <dbReference type="EMBL" id="GFP23612.1"/>
    </source>
</evidence>
<proteinExistence type="predicted"/>
<evidence type="ECO:0000313" key="4">
    <source>
        <dbReference type="EMBL" id="GFP39139.1"/>
    </source>
</evidence>
<dbReference type="EMBL" id="BLRW01000147">
    <property type="protein sequence ID" value="GFP23612.1"/>
    <property type="molecule type" value="Genomic_DNA"/>
</dbReference>
<name>A0A6V8NTI1_9ACTN</name>
<dbReference type="Proteomes" id="UP000569018">
    <property type="component" value="Unassembled WGS sequence"/>
</dbReference>
<dbReference type="AlphaFoldDB" id="A0A6V8NTI1"/>